<evidence type="ECO:0000313" key="1">
    <source>
        <dbReference type="EMBL" id="KGK99464.1"/>
    </source>
</evidence>
<dbReference type="Proteomes" id="UP000029859">
    <property type="component" value="Unassembled WGS sequence"/>
</dbReference>
<evidence type="ECO:0000313" key="2">
    <source>
        <dbReference type="Proteomes" id="UP000029859"/>
    </source>
</evidence>
<proteinExistence type="predicted"/>
<organism evidence="1 2">
    <name type="scientific">Methanococcoides methylutens</name>
    <dbReference type="NCBI Taxonomy" id="2226"/>
    <lineage>
        <taxon>Archaea</taxon>
        <taxon>Methanobacteriati</taxon>
        <taxon>Methanobacteriota</taxon>
        <taxon>Stenosarchaea group</taxon>
        <taxon>Methanomicrobia</taxon>
        <taxon>Methanosarcinales</taxon>
        <taxon>Methanosarcinaceae</taxon>
        <taxon>Methanococcoides</taxon>
    </lineage>
</organism>
<gene>
    <name evidence="1" type="ORF">LI82_01535</name>
</gene>
<dbReference type="RefSeq" id="WP_048193202.1">
    <property type="nucleotide sequence ID" value="NZ_CAAGSM010000007.1"/>
</dbReference>
<reference evidence="1 2" key="1">
    <citation type="submission" date="2014-09" db="EMBL/GenBank/DDBJ databases">
        <title>Draft genome sequence of an obligately methylotrophic methanogen, Methanococcoides methylutens, isolated from marine sediment.</title>
        <authorList>
            <person name="Guan Y."/>
            <person name="Ngugi D.K."/>
            <person name="Blom J."/>
            <person name="Ali S."/>
            <person name="Ferry J.G."/>
            <person name="Stingl U."/>
        </authorList>
    </citation>
    <scope>NUCLEOTIDE SEQUENCE [LARGE SCALE GENOMIC DNA]</scope>
    <source>
        <strain evidence="1 2">DSM 2657</strain>
    </source>
</reference>
<name>A0A099T3L5_METMT</name>
<keyword evidence="2" id="KW-1185">Reference proteome</keyword>
<dbReference type="EMBL" id="JRHO01000005">
    <property type="protein sequence ID" value="KGK99464.1"/>
    <property type="molecule type" value="Genomic_DNA"/>
</dbReference>
<protein>
    <recommendedName>
        <fullName evidence="3">DUF429 domain-containing protein</fullName>
    </recommendedName>
</protein>
<dbReference type="OrthoDB" id="137783at2157"/>
<dbReference type="AlphaFoldDB" id="A0A099T3L5"/>
<comment type="caution">
    <text evidence="1">The sequence shown here is derived from an EMBL/GenBank/DDBJ whole genome shotgun (WGS) entry which is preliminary data.</text>
</comment>
<evidence type="ECO:0008006" key="3">
    <source>
        <dbReference type="Google" id="ProtNLM"/>
    </source>
</evidence>
<sequence length="275" mass="31451">MPSSPANPKTLVYGVDFSGSKTACKKIWVSRGTIHNKTLHINSCCPISNLMTNDIRKERDNCLSFLRDLISIETEAIFGLDLSLGLPQAMINYQSWESSILNFSKSYNSPEDFRNKCRNTMGNKEVKRKTEIQKKAPFCVYNLRLYRQTYYGIRYILEPLLKKKAARIIPMQEQVAGKASVIEICPACTLKRNGIYIPYKGKDNRELENRRIILSTIKTWKIELEEEVTKATLEDTEGDALDSILAAYAAYRALQKMESSTPLEEEYISEGMIYD</sequence>
<accession>A0A099T3L5</accession>